<accession>B0W8E5</accession>
<dbReference type="HOGENOM" id="CLU_276129_0_0_1"/>
<feature type="domain" description="C2H2-type" evidence="9">
    <location>
        <begin position="1097"/>
        <end position="1124"/>
    </location>
</feature>
<dbReference type="PROSITE" id="PS50157">
    <property type="entry name" value="ZINC_FINGER_C2H2_2"/>
    <property type="match status" value="14"/>
</dbReference>
<feature type="compositionally biased region" description="Basic and acidic residues" evidence="8">
    <location>
        <begin position="604"/>
        <end position="615"/>
    </location>
</feature>
<evidence type="ECO:0000256" key="5">
    <source>
        <dbReference type="ARBA" id="ARBA00022833"/>
    </source>
</evidence>
<feature type="domain" description="C2H2-type" evidence="9">
    <location>
        <begin position="622"/>
        <end position="649"/>
    </location>
</feature>
<dbReference type="PANTHER" id="PTHR24381:SF393">
    <property type="entry name" value="CHROMATIN-LINKED ADAPTOR FOR MSL PROTEINS, ISOFORM B"/>
    <property type="match status" value="1"/>
</dbReference>
<feature type="compositionally biased region" description="Basic and acidic residues" evidence="8">
    <location>
        <begin position="1127"/>
        <end position="1142"/>
    </location>
</feature>
<evidence type="ECO:0000259" key="9">
    <source>
        <dbReference type="PROSITE" id="PS50157"/>
    </source>
</evidence>
<feature type="domain" description="C2H2-type" evidence="9">
    <location>
        <begin position="73"/>
        <end position="100"/>
    </location>
</feature>
<name>B0W8E5_CULQU</name>
<dbReference type="SUPFAM" id="SSF57667">
    <property type="entry name" value="beta-beta-alpha zinc fingers"/>
    <property type="match status" value="9"/>
</dbReference>
<proteinExistence type="predicted"/>
<dbReference type="VEuPathDB" id="VectorBase:CQUJHB015360"/>
<feature type="domain" description="C2H2-type" evidence="9">
    <location>
        <begin position="792"/>
        <end position="814"/>
    </location>
</feature>
<keyword evidence="2" id="KW-0479">Metal-binding</keyword>
<gene>
    <name evidence="11" type="primary">6034697</name>
    <name evidence="10" type="ORF">CpipJ_CPIJ002823</name>
</gene>
<evidence type="ECO:0000256" key="7">
    <source>
        <dbReference type="PROSITE-ProRule" id="PRU00042"/>
    </source>
</evidence>
<feature type="region of interest" description="Disordered" evidence="8">
    <location>
        <begin position="126"/>
        <end position="146"/>
    </location>
</feature>
<dbReference type="GO" id="GO:0000977">
    <property type="term" value="F:RNA polymerase II transcription regulatory region sequence-specific DNA binding"/>
    <property type="evidence" value="ECO:0007669"/>
    <property type="project" value="TreeGrafter"/>
</dbReference>
<dbReference type="VEuPathDB" id="VectorBase:CPIJ002823"/>
<organism>
    <name type="scientific">Culex quinquefasciatus</name>
    <name type="common">Southern house mosquito</name>
    <name type="synonym">Culex pungens</name>
    <dbReference type="NCBI Taxonomy" id="7176"/>
    <lineage>
        <taxon>Eukaryota</taxon>
        <taxon>Metazoa</taxon>
        <taxon>Ecdysozoa</taxon>
        <taxon>Arthropoda</taxon>
        <taxon>Hexapoda</taxon>
        <taxon>Insecta</taxon>
        <taxon>Pterygota</taxon>
        <taxon>Neoptera</taxon>
        <taxon>Endopterygota</taxon>
        <taxon>Diptera</taxon>
        <taxon>Nematocera</taxon>
        <taxon>Culicoidea</taxon>
        <taxon>Culicidae</taxon>
        <taxon>Culicinae</taxon>
        <taxon>Culicini</taxon>
        <taxon>Culex</taxon>
        <taxon>Culex</taxon>
    </lineage>
</organism>
<dbReference type="AlphaFoldDB" id="B0W8E5"/>
<feature type="compositionally biased region" description="Polar residues" evidence="8">
    <location>
        <begin position="915"/>
        <end position="937"/>
    </location>
</feature>
<reference evidence="10" key="1">
    <citation type="submission" date="2007-03" db="EMBL/GenBank/DDBJ databases">
        <title>Annotation of Culex pipiens quinquefasciatus.</title>
        <authorList>
            <consortium name="The Broad Institute Genome Sequencing Platform"/>
            <person name="Atkinson P.W."/>
            <person name="Hemingway J."/>
            <person name="Christensen B.M."/>
            <person name="Higgs S."/>
            <person name="Kodira C."/>
            <person name="Hannick L."/>
            <person name="Megy K."/>
            <person name="O'Leary S."/>
            <person name="Pearson M."/>
            <person name="Haas B.J."/>
            <person name="Mauceli E."/>
            <person name="Wortman J.R."/>
            <person name="Lee N.H."/>
            <person name="Guigo R."/>
            <person name="Stanke M."/>
            <person name="Alvarado L."/>
            <person name="Amedeo P."/>
            <person name="Antoine C.H."/>
            <person name="Arensburger P."/>
            <person name="Bidwell S.L."/>
            <person name="Crawford M."/>
            <person name="Camaro F."/>
            <person name="Devon K."/>
            <person name="Engels R."/>
            <person name="Hammond M."/>
            <person name="Howarth C."/>
            <person name="Koehrsen M."/>
            <person name="Lawson D."/>
            <person name="Montgomery P."/>
            <person name="Nene V."/>
            <person name="Nusbaum C."/>
            <person name="Puiu D."/>
            <person name="Romero-Severson J."/>
            <person name="Severson D.W."/>
            <person name="Shumway M."/>
            <person name="Sisk P."/>
            <person name="Stolte C."/>
            <person name="Zeng Q."/>
            <person name="Eisenstadt E."/>
            <person name="Fraser-Liggett C."/>
            <person name="Strausberg R."/>
            <person name="Galagan J."/>
            <person name="Birren B."/>
            <person name="Collins F.H."/>
        </authorList>
    </citation>
    <scope>NUCLEOTIDE SEQUENCE [LARGE SCALE GENOMIC DNA]</scope>
    <source>
        <strain evidence="10">JHB</strain>
    </source>
</reference>
<feature type="region of interest" description="Disordered" evidence="8">
    <location>
        <begin position="690"/>
        <end position="756"/>
    </location>
</feature>
<sequence length="1154" mass="132457">MATEQTLEQPAEQLPQGHHLTVVKEEPVDGLETRTESSSFCFETVTKEEVILEDQPESVSGSATNISSKEHPFQCTECNRSFANVWNLNRCVKRHNALRLGLYKCKVCGKCSSDRHTHVRHLAVHRKGSNAEDVSDSEPVGEVKSEESGVSVDENGLFKCLECDRTYKQRNMAVKCTKRHLARRLGLFKCKFCDLRAGTLSDLRRHEARHKPNTELLQAVEPAIPEPKKDLPDEVIIEDQVTEHNSEQSTEIFKCTECSKTYNTRNNLNRCMKRHIAIKQELYKCEVCEKVSGTLHDLKEHELNHKKRAELHLQSVKAAIQEQKPLPDAAVKEKPPKVMDGSSEAVTKKALSRHLTEVTKERPFQCSECNKTFKQSALALRCERGHNNIKLGRYKCETCGKCCCSKYVLKKHEEIHKKEDYKSEEDDTLFKCSECPRRFREQFLARRCARRHSAKRLGLYECQICKLRLGNSTELRIHEPVHKRTEQDKTFACDVCDAKFPTRAELLTHITRHDWDETKHKYSAKLVKADDGNYLCTICNKKFINRAPANAHVFRHMNLIEGLFVCKTCGLRCGDAYEHKIHMQIHKKPEEVPDASDGKPPPKGTDENPSKEGDTAGKSTALDCKTCRKRLRNKQSLERHEITHRIRKKNCTDYAAAQAAKKGNNTEEAGASFCYETVTKEELIIEDDAFDKSGQEVDSRNSLEGSQVNKDEAGGGQEKESFESPMERRELTEDATQQNENEVSKNDNLEQHLQGDSSSRMECDVCQKHYEAHEDVVKSKHDDLLVEDGDGHRCLLCDKTFRDREKIIGHVQRHMNIIEGVYHCKVCGLRCGGNSDYRLHIKIHTDNAADQRALPREIAGVHTDYDPPSGQGEACEKSDLPLHCKTCNLFFNSKTNLNVHLWKSKLTIIRPNFTPGESVSKVPTQRTQHSTVSQNPSKRQKRRKPRTRLLKRDDSKIFTDEKGFYNCTKCDYKTVKPNMFRGHVRGHRAVEVGVFSCEKFATKGELFKHRIIHTKNVITKQFMDKVTEDEKGVFTCSICGKTHTERKHAFSHFRTHVTEKYMCQICEKRFETRTVLFEHKQEHKSDSKKIRRIDDRYHCTRCDKTYSRRENALNHFKSHGSSEEDEAQSKDSQSDGESKLEPKMQNNDEPEGDE</sequence>
<feature type="domain" description="C2H2-type" evidence="9">
    <location>
        <begin position="430"/>
        <end position="457"/>
    </location>
</feature>
<evidence type="ECO:0000256" key="4">
    <source>
        <dbReference type="ARBA" id="ARBA00022771"/>
    </source>
</evidence>
<dbReference type="InterPro" id="IPR036236">
    <property type="entry name" value="Znf_C2H2_sf"/>
</dbReference>
<keyword evidence="12" id="KW-1185">Reference proteome</keyword>
<feature type="domain" description="C2H2-type" evidence="9">
    <location>
        <begin position="1034"/>
        <end position="1061"/>
    </location>
</feature>
<feature type="domain" description="C2H2-type" evidence="9">
    <location>
        <begin position="460"/>
        <end position="487"/>
    </location>
</feature>
<dbReference type="SMART" id="SM00355">
    <property type="entry name" value="ZnF_C2H2"/>
    <property type="match status" value="22"/>
</dbReference>
<evidence type="ECO:0000256" key="3">
    <source>
        <dbReference type="ARBA" id="ARBA00022737"/>
    </source>
</evidence>
<feature type="compositionally biased region" description="Basic and acidic residues" evidence="8">
    <location>
        <begin position="709"/>
        <end position="732"/>
    </location>
</feature>
<feature type="domain" description="C2H2-type" evidence="9">
    <location>
        <begin position="364"/>
        <end position="391"/>
    </location>
</feature>
<feature type="domain" description="C2H2-type" evidence="9">
    <location>
        <begin position="822"/>
        <end position="849"/>
    </location>
</feature>
<evidence type="ECO:0000313" key="10">
    <source>
        <dbReference type="EMBL" id="EDS38874.1"/>
    </source>
</evidence>
<keyword evidence="5" id="KW-0862">Zinc</keyword>
<evidence type="ECO:0000313" key="11">
    <source>
        <dbReference type="EnsemblMetazoa" id="CPIJ002823-PA"/>
    </source>
</evidence>
<reference evidence="11" key="2">
    <citation type="submission" date="2021-02" db="UniProtKB">
        <authorList>
            <consortium name="EnsemblMetazoa"/>
        </authorList>
    </citation>
    <scope>IDENTIFICATION</scope>
    <source>
        <strain evidence="11">JHB</strain>
    </source>
</reference>
<feature type="compositionally biased region" description="Basic and acidic residues" evidence="8">
    <location>
        <begin position="690"/>
        <end position="701"/>
    </location>
</feature>
<dbReference type="PANTHER" id="PTHR24381">
    <property type="entry name" value="ZINC FINGER PROTEIN"/>
    <property type="match status" value="1"/>
</dbReference>
<evidence type="ECO:0000256" key="2">
    <source>
        <dbReference type="ARBA" id="ARBA00022723"/>
    </source>
</evidence>
<dbReference type="GO" id="GO:0005634">
    <property type="term" value="C:nucleus"/>
    <property type="evidence" value="ECO:0007669"/>
    <property type="project" value="UniProtKB-SubCell"/>
</dbReference>
<feature type="domain" description="C2H2-type" evidence="9">
    <location>
        <begin position="103"/>
        <end position="125"/>
    </location>
</feature>
<comment type="subcellular location">
    <subcellularLocation>
        <location evidence="1">Nucleus</location>
    </subcellularLocation>
</comment>
<dbReference type="Pfam" id="PF13912">
    <property type="entry name" value="zf-C2H2_6"/>
    <property type="match status" value="1"/>
</dbReference>
<evidence type="ECO:0000256" key="8">
    <source>
        <dbReference type="SAM" id="MobiDB-lite"/>
    </source>
</evidence>
<feature type="region of interest" description="Disordered" evidence="8">
    <location>
        <begin position="1113"/>
        <end position="1154"/>
    </location>
</feature>
<keyword evidence="6" id="KW-0539">Nucleus</keyword>
<keyword evidence="4 7" id="KW-0863">Zinc-finger</keyword>
<dbReference type="InterPro" id="IPR013087">
    <property type="entry name" value="Znf_C2H2_type"/>
</dbReference>
<dbReference type="PROSITE" id="PS00028">
    <property type="entry name" value="ZINC_FINGER_C2H2_1"/>
    <property type="match status" value="10"/>
</dbReference>
<dbReference type="GO" id="GO:0008270">
    <property type="term" value="F:zinc ion binding"/>
    <property type="evidence" value="ECO:0007669"/>
    <property type="project" value="UniProtKB-KW"/>
</dbReference>
<feature type="domain" description="C2H2-type" evidence="9">
    <location>
        <begin position="253"/>
        <end position="280"/>
    </location>
</feature>
<feature type="region of interest" description="Disordered" evidence="8">
    <location>
        <begin position="585"/>
        <end position="619"/>
    </location>
</feature>
<dbReference type="OMA" id="SISHAIC"/>
<evidence type="ECO:0000256" key="6">
    <source>
        <dbReference type="ARBA" id="ARBA00023242"/>
    </source>
</evidence>
<feature type="domain" description="C2H2-type" evidence="9">
    <location>
        <begin position="394"/>
        <end position="421"/>
    </location>
</feature>
<dbReference type="EMBL" id="DS231858">
    <property type="protein sequence ID" value="EDS38874.1"/>
    <property type="molecule type" value="Genomic_DNA"/>
</dbReference>
<keyword evidence="3" id="KW-0677">Repeat</keyword>
<feature type="domain" description="C2H2-type" evidence="9">
    <location>
        <begin position="1061"/>
        <end position="1088"/>
    </location>
</feature>
<dbReference type="KEGG" id="cqu:CpipJ_CPIJ002823"/>
<protein>
    <recommendedName>
        <fullName evidence="9">C2H2-type domain-containing protein</fullName>
    </recommendedName>
</protein>
<dbReference type="GO" id="GO:0000981">
    <property type="term" value="F:DNA-binding transcription factor activity, RNA polymerase II-specific"/>
    <property type="evidence" value="ECO:0007669"/>
    <property type="project" value="TreeGrafter"/>
</dbReference>
<dbReference type="InParanoid" id="B0W8E5"/>
<dbReference type="Proteomes" id="UP000002320">
    <property type="component" value="Unassembled WGS sequence"/>
</dbReference>
<feature type="compositionally biased region" description="Basic residues" evidence="8">
    <location>
        <begin position="938"/>
        <end position="949"/>
    </location>
</feature>
<dbReference type="Gene3D" id="3.30.160.60">
    <property type="entry name" value="Classic Zinc Finger"/>
    <property type="match status" value="8"/>
</dbReference>
<dbReference type="EnsemblMetazoa" id="CPIJ002823-RA">
    <property type="protein sequence ID" value="CPIJ002823-PA"/>
    <property type="gene ID" value="CPIJ002823"/>
</dbReference>
<feature type="region of interest" description="Disordered" evidence="8">
    <location>
        <begin position="915"/>
        <end position="949"/>
    </location>
</feature>
<feature type="domain" description="C2H2-type" evidence="9">
    <location>
        <begin position="491"/>
        <end position="518"/>
    </location>
</feature>
<dbReference type="OrthoDB" id="8922241at2759"/>
<evidence type="ECO:0000313" key="12">
    <source>
        <dbReference type="Proteomes" id="UP000002320"/>
    </source>
</evidence>
<dbReference type="eggNOG" id="KOG1721">
    <property type="taxonomic scope" value="Eukaryota"/>
</dbReference>
<evidence type="ECO:0000256" key="1">
    <source>
        <dbReference type="ARBA" id="ARBA00004123"/>
    </source>
</evidence>